<name>A0A0F9APH9_9ZZZZ</name>
<gene>
    <name evidence="3" type="ORF">LCGC14_2886940</name>
</gene>
<reference evidence="3" key="1">
    <citation type="journal article" date="2015" name="Nature">
        <title>Complex archaea that bridge the gap between prokaryotes and eukaryotes.</title>
        <authorList>
            <person name="Spang A."/>
            <person name="Saw J.H."/>
            <person name="Jorgensen S.L."/>
            <person name="Zaremba-Niedzwiedzka K."/>
            <person name="Martijn J."/>
            <person name="Lind A.E."/>
            <person name="van Eijk R."/>
            <person name="Schleper C."/>
            <person name="Guy L."/>
            <person name="Ettema T.J."/>
        </authorList>
    </citation>
    <scope>NUCLEOTIDE SEQUENCE</scope>
</reference>
<evidence type="ECO:0000259" key="2">
    <source>
        <dbReference type="Pfam" id="PF09699"/>
    </source>
</evidence>
<protein>
    <recommendedName>
        <fullName evidence="2">Doubled CXXCH motif domain-containing protein</fullName>
    </recommendedName>
</protein>
<dbReference type="InterPro" id="IPR036280">
    <property type="entry name" value="Multihaem_cyt_sf"/>
</dbReference>
<evidence type="ECO:0000256" key="1">
    <source>
        <dbReference type="ARBA" id="ARBA00022729"/>
    </source>
</evidence>
<evidence type="ECO:0000313" key="3">
    <source>
        <dbReference type="EMBL" id="KKK74121.1"/>
    </source>
</evidence>
<dbReference type="PANTHER" id="PTHR35038">
    <property type="entry name" value="DISSIMILATORY SULFITE REDUCTASE SIRA"/>
    <property type="match status" value="1"/>
</dbReference>
<dbReference type="Gene3D" id="1.10.1130.10">
    <property type="entry name" value="Flavocytochrome C3, Chain A"/>
    <property type="match status" value="2"/>
</dbReference>
<proteinExistence type="predicted"/>
<comment type="caution">
    <text evidence="3">The sequence shown here is derived from an EMBL/GenBank/DDBJ whole genome shotgun (WGS) entry which is preliminary data.</text>
</comment>
<feature type="non-terminal residue" evidence="3">
    <location>
        <position position="1"/>
    </location>
</feature>
<feature type="domain" description="Doubled CXXCH motif" evidence="2">
    <location>
        <begin position="247"/>
        <end position="277"/>
    </location>
</feature>
<sequence>CHPENYKGWKTTLHSRMIQKPDQPGALVADFSKQDISPQFKLEDVDLLLGSRFKQRFMKKIGDDYYMLPIQWNVATKEWVKYFPRNEWWVSQYPEDWQKRPTSKLCDGCHSTGLIGTGTTFIEWNIACEACHGPGAGHAEAELSLGPGKGAGTKIVNPAKLPFDRANDVCFQCHLAGRPPEGSKYPDRDYPVGYMPGDDLSKYRSPAPSPVMESHESHEFFKDGISRKNRNQGNDFIQSKMYSRGIKCFDCHNPHSGKYTAMVYKPGNSLCLTCHGANSLAGPPEVSISEHTHHKADSPGSLCMECHMPRIGKNGVALESRSHCFNFDFVSPERTVIYDHPNACNRCHQDKTTEWALRSLRDWGGKGKWKWRRGLQELQEQD</sequence>
<dbReference type="EMBL" id="LAZR01056471">
    <property type="protein sequence ID" value="KKK74121.1"/>
    <property type="molecule type" value="Genomic_DNA"/>
</dbReference>
<dbReference type="AlphaFoldDB" id="A0A0F9APH9"/>
<dbReference type="NCBIfam" id="TIGR01905">
    <property type="entry name" value="paired_CXXCH_1"/>
    <property type="match status" value="1"/>
</dbReference>
<dbReference type="InterPro" id="IPR010177">
    <property type="entry name" value="Paired_CXXCH_1"/>
</dbReference>
<accession>A0A0F9APH9</accession>
<dbReference type="InterPro" id="IPR051829">
    <property type="entry name" value="Multiheme_Cytochr_ET"/>
</dbReference>
<dbReference type="Pfam" id="PF09699">
    <property type="entry name" value="Paired_CXXCH_1"/>
    <property type="match status" value="1"/>
</dbReference>
<organism evidence="3">
    <name type="scientific">marine sediment metagenome</name>
    <dbReference type="NCBI Taxonomy" id="412755"/>
    <lineage>
        <taxon>unclassified sequences</taxon>
        <taxon>metagenomes</taxon>
        <taxon>ecological metagenomes</taxon>
    </lineage>
</organism>
<keyword evidence="1" id="KW-0732">Signal</keyword>
<dbReference type="PANTHER" id="PTHR35038:SF8">
    <property type="entry name" value="C-TYPE POLYHEME CYTOCHROME OMCC"/>
    <property type="match status" value="1"/>
</dbReference>
<dbReference type="SUPFAM" id="SSF48695">
    <property type="entry name" value="Multiheme cytochromes"/>
    <property type="match status" value="1"/>
</dbReference>